<dbReference type="RefSeq" id="WP_136961213.1">
    <property type="nucleotide sequence ID" value="NZ_CP039690.1"/>
</dbReference>
<dbReference type="Proteomes" id="UP000298781">
    <property type="component" value="Chromosome"/>
</dbReference>
<dbReference type="InterPro" id="IPR036866">
    <property type="entry name" value="RibonucZ/Hydroxyglut_hydro"/>
</dbReference>
<keyword evidence="3" id="KW-0378">Hydrolase</keyword>
<dbReference type="AlphaFoldDB" id="A0A4D7BCU6"/>
<dbReference type="OrthoDB" id="9803916at2"/>
<dbReference type="GO" id="GO:0016787">
    <property type="term" value="F:hydrolase activity"/>
    <property type="evidence" value="ECO:0007669"/>
    <property type="project" value="UniProtKB-KW"/>
</dbReference>
<dbReference type="InterPro" id="IPR041712">
    <property type="entry name" value="DHPS-like_MBL-fold"/>
</dbReference>
<name>A0A4D7BCU6_9HYPH</name>
<dbReference type="CDD" id="cd07713">
    <property type="entry name" value="DHPS-like_MBL-fold"/>
    <property type="match status" value="1"/>
</dbReference>
<feature type="signal peptide" evidence="1">
    <location>
        <begin position="1"/>
        <end position="36"/>
    </location>
</feature>
<dbReference type="InterPro" id="IPR006311">
    <property type="entry name" value="TAT_signal"/>
</dbReference>
<evidence type="ECO:0000313" key="4">
    <source>
        <dbReference type="Proteomes" id="UP000298781"/>
    </source>
</evidence>
<evidence type="ECO:0000313" key="3">
    <source>
        <dbReference type="EMBL" id="QCI65767.1"/>
    </source>
</evidence>
<dbReference type="InterPro" id="IPR019546">
    <property type="entry name" value="TAT_signal_bac_arc"/>
</dbReference>
<dbReference type="PROSITE" id="PS51318">
    <property type="entry name" value="TAT"/>
    <property type="match status" value="1"/>
</dbReference>
<proteinExistence type="predicted"/>
<gene>
    <name evidence="3" type="ORF">E8M01_17040</name>
</gene>
<reference evidence="3 4" key="1">
    <citation type="submission" date="2019-04" db="EMBL/GenBank/DDBJ databases">
        <title>Phreatobacter aquaticus sp. nov.</title>
        <authorList>
            <person name="Choi A."/>
        </authorList>
    </citation>
    <scope>NUCLEOTIDE SEQUENCE [LARGE SCALE GENOMIC DNA]</scope>
    <source>
        <strain evidence="3 4">KCTC 52518</strain>
    </source>
</reference>
<dbReference type="SUPFAM" id="SSF56281">
    <property type="entry name" value="Metallo-hydrolase/oxidoreductase"/>
    <property type="match status" value="1"/>
</dbReference>
<organism evidence="3 4">
    <name type="scientific">Phreatobacter stygius</name>
    <dbReference type="NCBI Taxonomy" id="1940610"/>
    <lineage>
        <taxon>Bacteria</taxon>
        <taxon>Pseudomonadati</taxon>
        <taxon>Pseudomonadota</taxon>
        <taxon>Alphaproteobacteria</taxon>
        <taxon>Hyphomicrobiales</taxon>
        <taxon>Phreatobacteraceae</taxon>
        <taxon>Phreatobacter</taxon>
    </lineage>
</organism>
<dbReference type="PROSITE" id="PS51257">
    <property type="entry name" value="PROKAR_LIPOPROTEIN"/>
    <property type="match status" value="1"/>
</dbReference>
<dbReference type="PANTHER" id="PTHR13754:SF18">
    <property type="entry name" value="7,8-DIHYDROPTERIN-6-METHYL-4-(BETA-D-RIBOFURANOSYL)-AMINOBENZENE-5'-PHOSPHATE SYNTHASE"/>
    <property type="match status" value="1"/>
</dbReference>
<feature type="domain" description="Metallo-beta-lactamase" evidence="2">
    <location>
        <begin position="120"/>
        <end position="164"/>
    </location>
</feature>
<dbReference type="InterPro" id="IPR001279">
    <property type="entry name" value="Metallo-B-lactamas"/>
</dbReference>
<accession>A0A4D7BCU6</accession>
<protein>
    <submittedName>
        <fullName evidence="3">MBL fold metallo-hydrolase</fullName>
    </submittedName>
</protein>
<evidence type="ECO:0000256" key="1">
    <source>
        <dbReference type="SAM" id="SignalP"/>
    </source>
</evidence>
<sequence>MDSFKTLGRRDFLKASAAMASAAAAGSFSCIGIANAAPIAPPAVDKLSIRVVVDSAFDSFFRPAQVNGVSIRAAARPSNWRRTLHNEWGLSLWLESQVQGAARTIMLDYAYTSPVLLNNIELLGLDPAKLDALIVSHGHADHYGGLNGFLDKFRAALPAEVTLYAGGEDNFCHRLAGPGAGQLVDNGTLDRRELAAQRIKTVLCETPTVVAGHAFTTGQIKRDSIERVLPNTFVEFGVKDQLGCNIAHYLPAEMEGKIVPDQHLHEHATCFNVRDRGLVVISSCGHSGIVNSVRQAQAVSGVDKVHAIVGGFHLGPAPADYLKVVVAEIGKLNPDVLIPMHCSGLNFVQEARAQLGEKVLVTTTGSRIDFGA</sequence>
<dbReference type="InterPro" id="IPR052926">
    <property type="entry name" value="Metallo-beta-lactamase_dom"/>
</dbReference>
<evidence type="ECO:0000259" key="2">
    <source>
        <dbReference type="Pfam" id="PF00753"/>
    </source>
</evidence>
<dbReference type="KEGG" id="pstg:E8M01_17040"/>
<keyword evidence="4" id="KW-1185">Reference proteome</keyword>
<dbReference type="NCBIfam" id="TIGR01409">
    <property type="entry name" value="TAT_signal_seq"/>
    <property type="match status" value="1"/>
</dbReference>
<dbReference type="EMBL" id="CP039690">
    <property type="protein sequence ID" value="QCI65767.1"/>
    <property type="molecule type" value="Genomic_DNA"/>
</dbReference>
<dbReference type="Gene3D" id="3.60.15.10">
    <property type="entry name" value="Ribonuclease Z/Hydroxyacylglutathione hydrolase-like"/>
    <property type="match status" value="1"/>
</dbReference>
<dbReference type="PANTHER" id="PTHR13754">
    <property type="entry name" value="METALLO-BETA-LACTAMASE SUPERFAMILY PROTEIN"/>
    <property type="match status" value="1"/>
</dbReference>
<dbReference type="Pfam" id="PF00753">
    <property type="entry name" value="Lactamase_B"/>
    <property type="match status" value="1"/>
</dbReference>
<dbReference type="GO" id="GO:0016740">
    <property type="term" value="F:transferase activity"/>
    <property type="evidence" value="ECO:0007669"/>
    <property type="project" value="TreeGrafter"/>
</dbReference>
<keyword evidence="1" id="KW-0732">Signal</keyword>
<feature type="chain" id="PRO_5020550168" evidence="1">
    <location>
        <begin position="37"/>
        <end position="372"/>
    </location>
</feature>